<gene>
    <name evidence="1" type="ORF">Agabi119p4_3671</name>
</gene>
<dbReference type="AlphaFoldDB" id="A0A8H7F552"/>
<dbReference type="EMBL" id="JABXXO010000005">
    <property type="protein sequence ID" value="KAF7777599.1"/>
    <property type="molecule type" value="Genomic_DNA"/>
</dbReference>
<name>A0A8H7F552_AGABI</name>
<comment type="caution">
    <text evidence="1">The sequence shown here is derived from an EMBL/GenBank/DDBJ whole genome shotgun (WGS) entry which is preliminary data.</text>
</comment>
<protein>
    <recommendedName>
        <fullName evidence="3">F-box domain-containing protein</fullName>
    </recommendedName>
</protein>
<evidence type="ECO:0000313" key="2">
    <source>
        <dbReference type="Proteomes" id="UP000629468"/>
    </source>
</evidence>
<proteinExistence type="predicted"/>
<sequence>MDRLQRLPTEIILEIIKSINLMGVSSARDGTGKEDLCQLRLVSKLFAKLVCIVLFPTLHLQIWEAPGPTPEYTRHQEIIVAVASGSTAVFDSTQKLYFRRGPITLGKKEDASEVSSVQQIIADNIFDVVCALKNLHTIWYSSTCDPMQLINKVIPALGTLLSFQGFEFLCFNDFFPPFSTIKLLSNLTIIRVVWSLQATAGDPTLREIFSEIGNLKKPWKLRTLRLKGLHVAVDDFQTHVQHFKNLTFLGVTENSNPNAATAFGGICQLLRQHNHVKLDGVETDLPEDPLLLSYLSSYSGLTTLRLNQRSVIENPGVVDRVYMQVLTKHAETLECLEIGSFISDSFQTKEQLVQLLSCQKLSTLEVYSISNFERLARGDGSNFEAWYEIGLQLPKLSHLFILPASEETREPTSHTYFWDKVKEEVQARYRKEKGMRFEVEQYPHH</sequence>
<accession>A0A8H7F552</accession>
<evidence type="ECO:0000313" key="1">
    <source>
        <dbReference type="EMBL" id="KAF7777599.1"/>
    </source>
</evidence>
<dbReference type="InterPro" id="IPR032675">
    <property type="entry name" value="LRR_dom_sf"/>
</dbReference>
<dbReference type="Proteomes" id="UP000629468">
    <property type="component" value="Unassembled WGS sequence"/>
</dbReference>
<evidence type="ECO:0008006" key="3">
    <source>
        <dbReference type="Google" id="ProtNLM"/>
    </source>
</evidence>
<dbReference type="Gene3D" id="3.80.10.10">
    <property type="entry name" value="Ribonuclease Inhibitor"/>
    <property type="match status" value="1"/>
</dbReference>
<organism evidence="1 2">
    <name type="scientific">Agaricus bisporus var. burnettii</name>
    <dbReference type="NCBI Taxonomy" id="192524"/>
    <lineage>
        <taxon>Eukaryota</taxon>
        <taxon>Fungi</taxon>
        <taxon>Dikarya</taxon>
        <taxon>Basidiomycota</taxon>
        <taxon>Agaricomycotina</taxon>
        <taxon>Agaricomycetes</taxon>
        <taxon>Agaricomycetidae</taxon>
        <taxon>Agaricales</taxon>
        <taxon>Agaricineae</taxon>
        <taxon>Agaricaceae</taxon>
        <taxon>Agaricus</taxon>
    </lineage>
</organism>
<reference evidence="1 2" key="1">
    <citation type="journal article" name="Sci. Rep.">
        <title>Telomere-to-telomere assembled and centromere annotated genomes of the two main subspecies of the button mushroom Agaricus bisporus reveal especially polymorphic chromosome ends.</title>
        <authorList>
            <person name="Sonnenberg A.S.M."/>
            <person name="Sedaghat-Telgerd N."/>
            <person name="Lavrijssen B."/>
            <person name="Ohm R.A."/>
            <person name="Hendrickx P.M."/>
            <person name="Scholtmeijer K."/>
            <person name="Baars J.J.P."/>
            <person name="van Peer A."/>
        </authorList>
    </citation>
    <scope>NUCLEOTIDE SEQUENCE [LARGE SCALE GENOMIC DNA]</scope>
    <source>
        <strain evidence="1 2">H119_p4</strain>
    </source>
</reference>